<keyword evidence="4" id="KW-1185">Reference proteome</keyword>
<dbReference type="PROSITE" id="PS51352">
    <property type="entry name" value="THIOREDOXIN_2"/>
    <property type="match status" value="1"/>
</dbReference>
<dbReference type="EMBL" id="JAENIJ010000019">
    <property type="protein sequence ID" value="MBK1883260.1"/>
    <property type="molecule type" value="Genomic_DNA"/>
</dbReference>
<dbReference type="PANTHER" id="PTHR42852">
    <property type="entry name" value="THIOL:DISULFIDE INTERCHANGE PROTEIN DSBE"/>
    <property type="match status" value="1"/>
</dbReference>
<dbReference type="GO" id="GO:0016491">
    <property type="term" value="F:oxidoreductase activity"/>
    <property type="evidence" value="ECO:0007669"/>
    <property type="project" value="InterPro"/>
</dbReference>
<feature type="domain" description="Thioredoxin" evidence="2">
    <location>
        <begin position="8"/>
        <end position="170"/>
    </location>
</feature>
<evidence type="ECO:0000313" key="4">
    <source>
        <dbReference type="Proteomes" id="UP000603141"/>
    </source>
</evidence>
<dbReference type="InterPro" id="IPR013740">
    <property type="entry name" value="Redoxin"/>
</dbReference>
<dbReference type="SUPFAM" id="SSF52833">
    <property type="entry name" value="Thioredoxin-like"/>
    <property type="match status" value="1"/>
</dbReference>
<dbReference type="InterPro" id="IPR013766">
    <property type="entry name" value="Thioredoxin_domain"/>
</dbReference>
<feature type="chain" id="PRO_5037405548" evidence="1">
    <location>
        <begin position="22"/>
        <end position="395"/>
    </location>
</feature>
<protein>
    <submittedName>
        <fullName evidence="3">TlpA family protein disulfide reductase</fullName>
    </submittedName>
</protein>
<dbReference type="Proteomes" id="UP000603141">
    <property type="component" value="Unassembled WGS sequence"/>
</dbReference>
<dbReference type="PANTHER" id="PTHR42852:SF13">
    <property type="entry name" value="PROTEIN DIPZ"/>
    <property type="match status" value="1"/>
</dbReference>
<dbReference type="InterPro" id="IPR036249">
    <property type="entry name" value="Thioredoxin-like_sf"/>
</dbReference>
<dbReference type="CDD" id="cd02966">
    <property type="entry name" value="TlpA_like_family"/>
    <property type="match status" value="1"/>
</dbReference>
<accession>A0A934S8G1</accession>
<dbReference type="InterPro" id="IPR050553">
    <property type="entry name" value="Thioredoxin_ResA/DsbE_sf"/>
</dbReference>
<dbReference type="PROSITE" id="PS51257">
    <property type="entry name" value="PROKAR_LIPOPROTEIN"/>
    <property type="match status" value="1"/>
</dbReference>
<evidence type="ECO:0000256" key="1">
    <source>
        <dbReference type="SAM" id="SignalP"/>
    </source>
</evidence>
<feature type="signal peptide" evidence="1">
    <location>
        <begin position="1"/>
        <end position="21"/>
    </location>
</feature>
<evidence type="ECO:0000313" key="3">
    <source>
        <dbReference type="EMBL" id="MBK1883260.1"/>
    </source>
</evidence>
<organism evidence="3 4">
    <name type="scientific">Luteolibacter pohnpeiensis</name>
    <dbReference type="NCBI Taxonomy" id="454153"/>
    <lineage>
        <taxon>Bacteria</taxon>
        <taxon>Pseudomonadati</taxon>
        <taxon>Verrucomicrobiota</taxon>
        <taxon>Verrucomicrobiia</taxon>
        <taxon>Verrucomicrobiales</taxon>
        <taxon>Verrucomicrobiaceae</taxon>
        <taxon>Luteolibacter</taxon>
    </lineage>
</organism>
<dbReference type="AlphaFoldDB" id="A0A934S8G1"/>
<gene>
    <name evidence="3" type="ORF">JIN85_12610</name>
</gene>
<sequence>MKFKTLIALGITAASCLTATAQKEGDSVTPEVFGKLDWIQGSAPTQWESGKVYMFECWATWCMPCVLGIPHVDALYDKYHDKGFEVYGMDVFEDGKDKVAEFVAKKGDGMSYPVAYTGRGGVFETEWLKPAEVNSIPRALVVKDGKVLLNIHPTFITDEVVEGLLAGGDAQEKALASIETAKKNVEIVQQQREAFAKANSAHDGAAMEVAFNKIKELDPKNAMLPTMDLQVKVAKKDWAALDNELMSTSEDKRPVKANVIAQLVSWMREDIPEDLFRKLLEPLQQTNSTGRRDPIAVFQASKLQWLLGDKEQAVKTADEALEIAKNPVTPQAGTPYLVFLIRPYSEKLHEGEMPTEEELSGWLKEGIKNVQLEMQKKAAEKAAAAKAAAEKDSKE</sequence>
<keyword evidence="1" id="KW-0732">Signal</keyword>
<comment type="caution">
    <text evidence="3">The sequence shown here is derived from an EMBL/GenBank/DDBJ whole genome shotgun (WGS) entry which is preliminary data.</text>
</comment>
<proteinExistence type="predicted"/>
<dbReference type="RefSeq" id="WP_200271203.1">
    <property type="nucleotide sequence ID" value="NZ_JAENIJ010000019.1"/>
</dbReference>
<dbReference type="Gene3D" id="3.40.30.10">
    <property type="entry name" value="Glutaredoxin"/>
    <property type="match status" value="1"/>
</dbReference>
<name>A0A934S8G1_9BACT</name>
<reference evidence="3" key="1">
    <citation type="submission" date="2021-01" db="EMBL/GenBank/DDBJ databases">
        <title>Modified the classification status of verrucomicrobia.</title>
        <authorList>
            <person name="Feng X."/>
        </authorList>
    </citation>
    <scope>NUCLEOTIDE SEQUENCE</scope>
    <source>
        <strain evidence="3">KCTC 22041</strain>
    </source>
</reference>
<evidence type="ECO:0000259" key="2">
    <source>
        <dbReference type="PROSITE" id="PS51352"/>
    </source>
</evidence>
<dbReference type="Pfam" id="PF08534">
    <property type="entry name" value="Redoxin"/>
    <property type="match status" value="1"/>
</dbReference>